<dbReference type="GO" id="GO:0016567">
    <property type="term" value="P:protein ubiquitination"/>
    <property type="evidence" value="ECO:0007669"/>
    <property type="project" value="UniProtKB-UniPathway"/>
</dbReference>
<feature type="compositionally biased region" description="Low complexity" evidence="6">
    <location>
        <begin position="879"/>
        <end position="897"/>
    </location>
</feature>
<organism evidence="7 8">
    <name type="scientific">Oncorhynchus mykiss</name>
    <name type="common">Rainbow trout</name>
    <name type="synonym">Salmo gairdneri</name>
    <dbReference type="NCBI Taxonomy" id="8022"/>
    <lineage>
        <taxon>Eukaryota</taxon>
        <taxon>Metazoa</taxon>
        <taxon>Chordata</taxon>
        <taxon>Craniata</taxon>
        <taxon>Vertebrata</taxon>
        <taxon>Euteleostomi</taxon>
        <taxon>Actinopterygii</taxon>
        <taxon>Neopterygii</taxon>
        <taxon>Teleostei</taxon>
        <taxon>Protacanthopterygii</taxon>
        <taxon>Salmoniformes</taxon>
        <taxon>Salmonidae</taxon>
        <taxon>Salmoninae</taxon>
        <taxon>Oncorhynchus</taxon>
    </lineage>
</organism>
<dbReference type="SMART" id="SM00667">
    <property type="entry name" value="LisH"/>
    <property type="match status" value="1"/>
</dbReference>
<evidence type="ECO:0000256" key="5">
    <source>
        <dbReference type="ARBA" id="ARBA00023242"/>
    </source>
</evidence>
<comment type="similarity">
    <text evidence="3">Belongs to the VPRBP/DCAF1 family.</text>
</comment>
<comment type="pathway">
    <text evidence="2">Protein modification; protein ubiquitination.</text>
</comment>
<name>A0A8C7SRU3_ONCMY</name>
<dbReference type="GeneTree" id="ENSGT00390000005874"/>
<dbReference type="GO" id="GO:0080008">
    <property type="term" value="C:Cul4-RING E3 ubiquitin ligase complex"/>
    <property type="evidence" value="ECO:0007669"/>
    <property type="project" value="TreeGrafter"/>
</dbReference>
<dbReference type="GO" id="GO:1990244">
    <property type="term" value="F:histone H2AT120 kinase activity"/>
    <property type="evidence" value="ECO:0007669"/>
    <property type="project" value="TreeGrafter"/>
</dbReference>
<feature type="region of interest" description="Disordered" evidence="6">
    <location>
        <begin position="879"/>
        <end position="912"/>
    </location>
</feature>
<dbReference type="GO" id="GO:0005813">
    <property type="term" value="C:centrosome"/>
    <property type="evidence" value="ECO:0007669"/>
    <property type="project" value="UniProtKB-SubCell"/>
</dbReference>
<evidence type="ECO:0000313" key="7">
    <source>
        <dbReference type="Ensembl" id="ENSOMYP00000070797.2"/>
    </source>
</evidence>
<dbReference type="InterPro" id="IPR033270">
    <property type="entry name" value="VPRBP/DCAF1"/>
</dbReference>
<dbReference type="PROSITE" id="PS50896">
    <property type="entry name" value="LISH"/>
    <property type="match status" value="1"/>
</dbReference>
<reference evidence="7" key="1">
    <citation type="submission" date="2020-07" db="EMBL/GenBank/DDBJ databases">
        <title>A long reads based de novo assembly of the rainbow trout Arlee double haploid line genome.</title>
        <authorList>
            <person name="Gao G."/>
            <person name="Palti Y."/>
        </authorList>
    </citation>
    <scope>NUCLEOTIDE SEQUENCE [LARGE SCALE GENOMIC DNA]</scope>
</reference>
<feature type="compositionally biased region" description="Pro residues" evidence="6">
    <location>
        <begin position="898"/>
        <end position="908"/>
    </location>
</feature>
<dbReference type="PANTHER" id="PTHR13129">
    <property type="entry name" value="VPRBP PROTEIN-RELATED"/>
    <property type="match status" value="1"/>
</dbReference>
<dbReference type="SUPFAM" id="SSF48371">
    <property type="entry name" value="ARM repeat"/>
    <property type="match status" value="1"/>
</dbReference>
<feature type="compositionally biased region" description="Basic and acidic residues" evidence="6">
    <location>
        <begin position="209"/>
        <end position="218"/>
    </location>
</feature>
<keyword evidence="8" id="KW-1185">Reference proteome</keyword>
<feature type="compositionally biased region" description="Acidic residues" evidence="6">
    <location>
        <begin position="178"/>
        <end position="189"/>
    </location>
</feature>
<feature type="compositionally biased region" description="Acidic residues" evidence="6">
    <location>
        <begin position="199"/>
        <end position="208"/>
    </location>
</feature>
<dbReference type="Gene3D" id="2.130.10.10">
    <property type="entry name" value="YVTN repeat-like/Quinoprotein amine dehydrogenase"/>
    <property type="match status" value="1"/>
</dbReference>
<dbReference type="UniPathway" id="UPA00143"/>
<dbReference type="InterPro" id="IPR015943">
    <property type="entry name" value="WD40/YVTN_repeat-like_dom_sf"/>
</dbReference>
<dbReference type="InterPro" id="IPR016024">
    <property type="entry name" value="ARM-type_fold"/>
</dbReference>
<evidence type="ECO:0008006" key="9">
    <source>
        <dbReference type="Google" id="ProtNLM"/>
    </source>
</evidence>
<dbReference type="GO" id="GO:0005524">
    <property type="term" value="F:ATP binding"/>
    <property type="evidence" value="ECO:0007669"/>
    <property type="project" value="UniProtKB-KW"/>
</dbReference>
<dbReference type="PANTHER" id="PTHR13129:SF4">
    <property type="entry name" value="DDB1- AND CUL4-ASSOCIATED FACTOR 1"/>
    <property type="match status" value="1"/>
</dbReference>
<evidence type="ECO:0000256" key="4">
    <source>
        <dbReference type="ARBA" id="ARBA00022786"/>
    </source>
</evidence>
<evidence type="ECO:0000256" key="1">
    <source>
        <dbReference type="ARBA" id="ARBA00004123"/>
    </source>
</evidence>
<dbReference type="GO" id="GO:0030331">
    <property type="term" value="F:nuclear estrogen receptor binding"/>
    <property type="evidence" value="ECO:0007669"/>
    <property type="project" value="TreeGrafter"/>
</dbReference>
<proteinExistence type="inferred from homology"/>
<evidence type="ECO:0000256" key="6">
    <source>
        <dbReference type="SAM" id="MobiDB-lite"/>
    </source>
</evidence>
<dbReference type="Proteomes" id="UP000694395">
    <property type="component" value="Chromosome 17"/>
</dbReference>
<keyword evidence="5" id="KW-0539">Nucleus</keyword>
<keyword evidence="4" id="KW-0833">Ubl conjugation pathway</keyword>
<gene>
    <name evidence="7" type="primary">LOC110493303</name>
</gene>
<evidence type="ECO:0000256" key="3">
    <source>
        <dbReference type="ARBA" id="ARBA00008845"/>
    </source>
</evidence>
<comment type="subcellular location">
    <subcellularLocation>
        <location evidence="1">Nucleus</location>
    </subcellularLocation>
</comment>
<dbReference type="GO" id="GO:0005634">
    <property type="term" value="C:nucleus"/>
    <property type="evidence" value="ECO:0007669"/>
    <property type="project" value="UniProtKB-SubCell"/>
</dbReference>
<accession>A0A8C7SRU3</accession>
<feature type="region of interest" description="Disordered" evidence="6">
    <location>
        <begin position="924"/>
        <end position="969"/>
    </location>
</feature>
<protein>
    <recommendedName>
        <fullName evidence="9">LisH domain-containing protein</fullName>
    </recommendedName>
</protein>
<evidence type="ECO:0000313" key="8">
    <source>
        <dbReference type="Proteomes" id="UP000694395"/>
    </source>
</evidence>
<dbReference type="InterPro" id="IPR006594">
    <property type="entry name" value="LisH"/>
</dbReference>
<dbReference type="Ensembl" id="ENSOMYT00000077084.2">
    <property type="protein sequence ID" value="ENSOMYP00000070797.2"/>
    <property type="gene ID" value="ENSOMYG00000032724.2"/>
</dbReference>
<reference evidence="7" key="3">
    <citation type="submission" date="2025-09" db="UniProtKB">
        <authorList>
            <consortium name="Ensembl"/>
        </authorList>
    </citation>
    <scope>IDENTIFICATION</scope>
</reference>
<dbReference type="InterPro" id="IPR036322">
    <property type="entry name" value="WD40_repeat_dom_sf"/>
</dbReference>
<feature type="region of interest" description="Disordered" evidence="6">
    <location>
        <begin position="152"/>
        <end position="244"/>
    </location>
</feature>
<dbReference type="SUPFAM" id="SSF50978">
    <property type="entry name" value="WD40 repeat-like"/>
    <property type="match status" value="1"/>
</dbReference>
<sequence length="1397" mass="155852">MAIISELVERETEEYHKADPDPFDDRHPGRADPECMLGHLLKILFKNDDFTNALLNCYVMTSREELSMNTAACRLLQNIMPGLETAVVFQEKEGLVEKLFKWAQEAEQPLCIYATGLLARAMENQEIATNYRDDNSKLVPLMLMRLRELQDKDSKSRQALKHPSPKKASQSLQSVAEEPTDRDADEEEGSTSQNTATDNMEEDEEEEEEKKKKERGRETTCSSSSCSRPAWSRPKPSFHLGKAQKTSSCVSVNDQSNSSWSEISSWVIGGNYRLYPLTPAIEQRLILQYLTPLGDYQELLAVFMQMDTRELLMRYIDLKHTNDVQLTFDSLLYLASLLLHKKFAADFIAHGGVQKLLEIPRPSMAATGVSLCLYYLAYNQDAMERVCMLPDSVLSDMVGYALWLLECSHASGCCHTTIFFSISFSFRAILQLFDHQDGLRRLVNLISTLEILNPEDQGAMLSDDQVFSSRQTAKHTCMCLRRYFEAHLAVKVEQVKQSLQRTEGGAQVHPQPYYKSCSYSHEQVVDMMDFLIDCGPTQLHWEPVEVFHKLSCVPLVLQLISIACDWRSYYGRSDTVRFALDILAMLTVVPKVQLLLAETVDVLDEGGSTVCTVGMSIILGVAEGEVFVNDAEIQKSALQVVTNCVCAPDQTLTSILHHPPQESVLTKMWNVVQANNGTGCKIYLISLLLTVMPITDADLIRALACKALVGLSRSRSVSQIISKLPLFSSSHIQQLMKEPVLQDKRSQHVRFCRYSAELIERVSGKPLLIGTDVSLARLQRANVVAQSRISFPEKELLLLIRNHLVAKGLQDTASALTKEANLPCGPLSLSIPLSSSPSLYQAVSVAPPPVSSSAVLPRTPRGMVNGGVVVAARLTAVTQSSSSSSVQTPRPSSSSFPPCTPHGPPPHGSPQIGRILFTRERSSVVCSPGTGLGGSSGKRTSSVLRQKSDHGAFSQSPAMKKQLDRHLPSPPALDSIITEYLREQHARCRNPVTTCPPFSLFTPHQCPEPKQRCQAPTNFTSRLTSRVLYPKHGGVDGGCLDRHLIFSRFRPISVFREAEEDDSGFTCCAFSARERFLMLGTCTGHLKLYNVFSGQEEASYSCHTSAITHLEPSRDGSLLLTSASWSVPLSALWSMQSVFEMKHSFLDDHYVEFSKLSQDRVIGTKDQVAHIYDIQSGQKLLTLNDPGLANNYKRNCATFNPSDDLVLNDGVMWDVRSAQAIHKFDKFNMNISGVFHPNRLEVIINTEIWDLRTFHLLHTVPALDQCRGVFNNNATVMYGAMLQADEEDDVMDQQMKSPFGSSFRTFDATDYKPIATVDVKRNIFDLCTDTRDCYLAVIENQDSINMDTVCRLYEVGRQRLAEEGEDDEDQVRNAVLLSTKLSLTLASYLHQRSPSVP</sequence>
<evidence type="ECO:0000256" key="2">
    <source>
        <dbReference type="ARBA" id="ARBA00004906"/>
    </source>
</evidence>
<reference evidence="7" key="2">
    <citation type="submission" date="2025-08" db="UniProtKB">
        <authorList>
            <consortium name="Ensembl"/>
        </authorList>
    </citation>
    <scope>IDENTIFICATION</scope>
</reference>